<dbReference type="GO" id="GO:0005524">
    <property type="term" value="F:ATP binding"/>
    <property type="evidence" value="ECO:0007669"/>
    <property type="project" value="UniProtKB-KW"/>
</dbReference>
<evidence type="ECO:0000256" key="1">
    <source>
        <dbReference type="ARBA" id="ARBA00001946"/>
    </source>
</evidence>
<dbReference type="GO" id="GO:0006400">
    <property type="term" value="P:tRNA modification"/>
    <property type="evidence" value="ECO:0007669"/>
    <property type="project" value="TreeGrafter"/>
</dbReference>
<keyword evidence="5" id="KW-0819">tRNA processing</keyword>
<keyword evidence="4 10" id="KW-0808">Transferase</keyword>
<dbReference type="GO" id="GO:0052381">
    <property type="term" value="F:tRNA dimethylallyltransferase activity"/>
    <property type="evidence" value="ECO:0007669"/>
    <property type="project" value="UniProtKB-EC"/>
</dbReference>
<evidence type="ECO:0000256" key="9">
    <source>
        <dbReference type="ARBA" id="ARBA00049563"/>
    </source>
</evidence>
<sequence length="319" mass="34998">MQRLINPGPTIAIVGPTAVGKTQLAVELCQRFGAEVINADSRQVYREMDIGTAKPTPEERGQAPHHLLDLLEPSENFGLGAFLPLAKQASEDIVSRGKQPIVAGGTGQYVWALLDRQSVPAVPPDPEFRAALEKEAAQEGGAAALHDRLRQVDPTRADALDPRNVRRVVRALEIYHSTNTKPSEMVGNPPDSGKRLVIGLTMERKTLYRRIDERVDAMMQEGFLSEVERLVQTGFPAGRGALNSPGYRELGQHLLGELSLEEAVSRTKTKTHRLARRQYTWFKPSDPRITWLDASDPGAAQRAADLVSAHLSETGPVVQ</sequence>
<comment type="catalytic activity">
    <reaction evidence="9">
        <text>adenosine(37) in tRNA + dimethylallyl diphosphate = N(6)-dimethylallyladenosine(37) in tRNA + diphosphate</text>
        <dbReference type="Rhea" id="RHEA:26482"/>
        <dbReference type="Rhea" id="RHEA-COMP:10162"/>
        <dbReference type="Rhea" id="RHEA-COMP:10375"/>
        <dbReference type="ChEBI" id="CHEBI:33019"/>
        <dbReference type="ChEBI" id="CHEBI:57623"/>
        <dbReference type="ChEBI" id="CHEBI:74411"/>
        <dbReference type="ChEBI" id="CHEBI:74415"/>
        <dbReference type="EC" id="2.5.1.75"/>
    </reaction>
</comment>
<dbReference type="HAMAP" id="MF_00185">
    <property type="entry name" value="IPP_trans"/>
    <property type="match status" value="1"/>
</dbReference>
<comment type="similarity">
    <text evidence="2">Belongs to the IPP transferase family.</text>
</comment>
<dbReference type="Pfam" id="PF01715">
    <property type="entry name" value="IPPT"/>
    <property type="match status" value="1"/>
</dbReference>
<keyword evidence="8" id="KW-0460">Magnesium</keyword>
<dbReference type="AlphaFoldDB" id="A0A160VBW7"/>
<evidence type="ECO:0000256" key="7">
    <source>
        <dbReference type="ARBA" id="ARBA00022840"/>
    </source>
</evidence>
<dbReference type="Gene3D" id="3.40.50.300">
    <property type="entry name" value="P-loop containing nucleotide triphosphate hydrolases"/>
    <property type="match status" value="1"/>
</dbReference>
<evidence type="ECO:0000313" key="10">
    <source>
        <dbReference type="EMBL" id="CUV02985.1"/>
    </source>
</evidence>
<dbReference type="PANTHER" id="PTHR11088:SF60">
    <property type="entry name" value="TRNA DIMETHYLALLYLTRANSFERASE"/>
    <property type="match status" value="1"/>
</dbReference>
<dbReference type="InterPro" id="IPR027417">
    <property type="entry name" value="P-loop_NTPase"/>
</dbReference>
<evidence type="ECO:0000256" key="6">
    <source>
        <dbReference type="ARBA" id="ARBA00022741"/>
    </source>
</evidence>
<accession>A0A160VBW7</accession>
<evidence type="ECO:0000256" key="5">
    <source>
        <dbReference type="ARBA" id="ARBA00022694"/>
    </source>
</evidence>
<gene>
    <name evidence="10" type="ORF">MGWOODY_Clf2173</name>
</gene>
<keyword evidence="7" id="KW-0067">ATP-binding</keyword>
<dbReference type="EMBL" id="FAXA01000343">
    <property type="protein sequence ID" value="CUV02985.1"/>
    <property type="molecule type" value="Genomic_DNA"/>
</dbReference>
<evidence type="ECO:0000256" key="4">
    <source>
        <dbReference type="ARBA" id="ARBA00022679"/>
    </source>
</evidence>
<evidence type="ECO:0000256" key="8">
    <source>
        <dbReference type="ARBA" id="ARBA00022842"/>
    </source>
</evidence>
<reference evidence="10" key="1">
    <citation type="submission" date="2015-10" db="EMBL/GenBank/DDBJ databases">
        <authorList>
            <person name="Gilbert D.G."/>
        </authorList>
    </citation>
    <scope>NUCLEOTIDE SEQUENCE</scope>
</reference>
<name>A0A160VBW7_9ZZZZ</name>
<proteinExistence type="inferred from homology"/>
<dbReference type="Gene3D" id="1.10.20.140">
    <property type="match status" value="1"/>
</dbReference>
<protein>
    <recommendedName>
        <fullName evidence="3">tRNA dimethylallyltransferase</fullName>
        <ecNumber evidence="3">2.5.1.75</ecNumber>
    </recommendedName>
</protein>
<organism evidence="10">
    <name type="scientific">hydrothermal vent metagenome</name>
    <dbReference type="NCBI Taxonomy" id="652676"/>
    <lineage>
        <taxon>unclassified sequences</taxon>
        <taxon>metagenomes</taxon>
        <taxon>ecological metagenomes</taxon>
    </lineage>
</organism>
<dbReference type="NCBIfam" id="TIGR00174">
    <property type="entry name" value="miaA"/>
    <property type="match status" value="1"/>
</dbReference>
<comment type="cofactor">
    <cofactor evidence="1">
        <name>Mg(2+)</name>
        <dbReference type="ChEBI" id="CHEBI:18420"/>
    </cofactor>
</comment>
<evidence type="ECO:0000256" key="2">
    <source>
        <dbReference type="ARBA" id="ARBA00005842"/>
    </source>
</evidence>
<dbReference type="InterPro" id="IPR039657">
    <property type="entry name" value="Dimethylallyltransferase"/>
</dbReference>
<keyword evidence="6" id="KW-0547">Nucleotide-binding</keyword>
<dbReference type="InterPro" id="IPR018022">
    <property type="entry name" value="IPT"/>
</dbReference>
<evidence type="ECO:0000256" key="3">
    <source>
        <dbReference type="ARBA" id="ARBA00012665"/>
    </source>
</evidence>
<dbReference type="SUPFAM" id="SSF52540">
    <property type="entry name" value="P-loop containing nucleoside triphosphate hydrolases"/>
    <property type="match status" value="1"/>
</dbReference>
<dbReference type="PANTHER" id="PTHR11088">
    <property type="entry name" value="TRNA DIMETHYLALLYLTRANSFERASE"/>
    <property type="match status" value="1"/>
</dbReference>
<dbReference type="EC" id="2.5.1.75" evidence="3"/>